<dbReference type="InterPro" id="IPR011650">
    <property type="entry name" value="Peptidase_M20_dimer"/>
</dbReference>
<keyword evidence="3" id="KW-0479">Metal-binding</keyword>
<dbReference type="SUPFAM" id="SSF55031">
    <property type="entry name" value="Bacterial exopeptidase dimerisation domain"/>
    <property type="match status" value="1"/>
</dbReference>
<dbReference type="InterPro" id="IPR001261">
    <property type="entry name" value="ArgE/DapE_CS"/>
</dbReference>
<dbReference type="Gene3D" id="1.10.150.900">
    <property type="match status" value="1"/>
</dbReference>
<dbReference type="Gene3D" id="3.40.630.10">
    <property type="entry name" value="Zn peptidases"/>
    <property type="match status" value="1"/>
</dbReference>
<keyword evidence="8" id="KW-1185">Reference proteome</keyword>
<dbReference type="Gene3D" id="3.30.70.360">
    <property type="match status" value="1"/>
</dbReference>
<keyword evidence="5" id="KW-0862">Zinc</keyword>
<gene>
    <name evidence="7" type="ORF">P7079_03960</name>
</gene>
<name>A0ABY8G0V1_9ACTO</name>
<keyword evidence="4" id="KW-0378">Hydrolase</keyword>
<proteinExistence type="inferred from homology"/>
<dbReference type="PANTHER" id="PTHR43808">
    <property type="entry name" value="ACETYLORNITHINE DEACETYLASE"/>
    <property type="match status" value="1"/>
</dbReference>
<dbReference type="InterPro" id="IPR050072">
    <property type="entry name" value="Peptidase_M20A"/>
</dbReference>
<evidence type="ECO:0000256" key="3">
    <source>
        <dbReference type="ARBA" id="ARBA00022723"/>
    </source>
</evidence>
<evidence type="ECO:0000259" key="6">
    <source>
        <dbReference type="Pfam" id="PF07687"/>
    </source>
</evidence>
<dbReference type="SUPFAM" id="SSF53187">
    <property type="entry name" value="Zn-dependent exopeptidases"/>
    <property type="match status" value="1"/>
</dbReference>
<evidence type="ECO:0000256" key="2">
    <source>
        <dbReference type="ARBA" id="ARBA00006247"/>
    </source>
</evidence>
<feature type="domain" description="Peptidase M20 dimerisation" evidence="6">
    <location>
        <begin position="193"/>
        <end position="337"/>
    </location>
</feature>
<comment type="similarity">
    <text evidence="2">Belongs to the peptidase M20A family.</text>
</comment>
<evidence type="ECO:0000313" key="7">
    <source>
        <dbReference type="EMBL" id="WFM84137.1"/>
    </source>
</evidence>
<dbReference type="EMBL" id="CP121208">
    <property type="protein sequence ID" value="WFM84137.1"/>
    <property type="molecule type" value="Genomic_DNA"/>
</dbReference>
<dbReference type="InterPro" id="IPR002933">
    <property type="entry name" value="Peptidase_M20"/>
</dbReference>
<dbReference type="Pfam" id="PF01546">
    <property type="entry name" value="Peptidase_M20"/>
    <property type="match status" value="1"/>
</dbReference>
<evidence type="ECO:0000313" key="8">
    <source>
        <dbReference type="Proteomes" id="UP001215216"/>
    </source>
</evidence>
<dbReference type="PANTHER" id="PTHR43808:SF8">
    <property type="entry name" value="PEPTIDASE M20 DIMERISATION DOMAIN-CONTAINING PROTEIN"/>
    <property type="match status" value="1"/>
</dbReference>
<dbReference type="NCBIfam" id="NF005913">
    <property type="entry name" value="PRK07906.1"/>
    <property type="match status" value="1"/>
</dbReference>
<evidence type="ECO:0000256" key="5">
    <source>
        <dbReference type="ARBA" id="ARBA00022833"/>
    </source>
</evidence>
<dbReference type="InterPro" id="IPR036264">
    <property type="entry name" value="Bact_exopeptidase_dim_dom"/>
</dbReference>
<dbReference type="Proteomes" id="UP001215216">
    <property type="component" value="Chromosome"/>
</dbReference>
<dbReference type="PROSITE" id="PS00759">
    <property type="entry name" value="ARGE_DAPE_CPG2_2"/>
    <property type="match status" value="1"/>
</dbReference>
<accession>A0ABY8G0V1</accession>
<comment type="cofactor">
    <cofactor evidence="1">
        <name>Zn(2+)</name>
        <dbReference type="ChEBI" id="CHEBI:29105"/>
    </cofactor>
</comment>
<evidence type="ECO:0000256" key="1">
    <source>
        <dbReference type="ARBA" id="ARBA00001947"/>
    </source>
</evidence>
<dbReference type="Pfam" id="PF07687">
    <property type="entry name" value="M20_dimer"/>
    <property type="match status" value="1"/>
</dbReference>
<sequence>MELRGPSEALEIARKLIQCDTTNHGGPGEIETPAALYIMDLLHEVGLEPQWFESEPGRPSIVVRIPGKIREQNAVVIHGHLDVVPAVASDWSVDPFAGVIKDGYLWGRGAVDMKNMVAMMVAVLRDIARTHFVPARDLIFCFFADEERGGGKGSIWLTKNHPELFAGATDAISEVGGYNTYVAGHPVYLLQTAEKSLSWYRLTARGRAGHGSQVNDNNAVTALASALARVGSEQWPLILTPTVRTLLEGVAELSGLPFSPDDAGALERLVAQLGPAQTFVGATLRTGANPTQMDAGYLVNVIPSVATGGLDVRAIPGTENDVKARIRELLENVEAEYLHDDDGIEAPFDTPLVDAMVNAVRSQEPDAVVLPYMLSAGSDNKTLSKLGIRGYGFAPTRVPEDFDFPAMFHGVDERIPVDSLEWGTKVLHHFVANFGQCFGDSAQEG</sequence>
<reference evidence="7 8" key="1">
    <citation type="submission" date="2023-03" db="EMBL/GenBank/DDBJ databases">
        <title>Complete genome of Arcanobacterium canis strain DSM 25104 isolated in 2010 from a canine otitis externa in Germany.</title>
        <authorList>
            <person name="Borowiak M."/>
            <person name="Kreitlow A."/>
            <person name="Malorny B."/>
            <person name="Laemmler C."/>
            <person name="Prenger-Berninghoff E."/>
            <person name="Ploetz M."/>
            <person name="Abdulmawjood A."/>
        </authorList>
    </citation>
    <scope>NUCLEOTIDE SEQUENCE [LARGE SCALE GENOMIC DNA]</scope>
    <source>
        <strain evidence="7 8">DSM 25104</strain>
    </source>
</reference>
<evidence type="ECO:0000256" key="4">
    <source>
        <dbReference type="ARBA" id="ARBA00022801"/>
    </source>
</evidence>
<dbReference type="RefSeq" id="WP_278013532.1">
    <property type="nucleotide sequence ID" value="NZ_CP121208.1"/>
</dbReference>
<protein>
    <submittedName>
        <fullName evidence="7">M20/M25/M40 family metallo-hydrolase</fullName>
    </submittedName>
</protein>
<organism evidence="7 8">
    <name type="scientific">Arcanobacterium canis</name>
    <dbReference type="NCBI Taxonomy" id="999183"/>
    <lineage>
        <taxon>Bacteria</taxon>
        <taxon>Bacillati</taxon>
        <taxon>Actinomycetota</taxon>
        <taxon>Actinomycetes</taxon>
        <taxon>Actinomycetales</taxon>
        <taxon>Actinomycetaceae</taxon>
        <taxon>Arcanobacterium</taxon>
    </lineage>
</organism>